<dbReference type="EMBL" id="KN832887">
    <property type="protein sequence ID" value="KIM95339.1"/>
    <property type="molecule type" value="Genomic_DNA"/>
</dbReference>
<organism evidence="1 2">
    <name type="scientific">Oidiodendron maius (strain Zn)</name>
    <dbReference type="NCBI Taxonomy" id="913774"/>
    <lineage>
        <taxon>Eukaryota</taxon>
        <taxon>Fungi</taxon>
        <taxon>Dikarya</taxon>
        <taxon>Ascomycota</taxon>
        <taxon>Pezizomycotina</taxon>
        <taxon>Leotiomycetes</taxon>
        <taxon>Leotiomycetes incertae sedis</taxon>
        <taxon>Myxotrichaceae</taxon>
        <taxon>Oidiodendron</taxon>
    </lineage>
</organism>
<evidence type="ECO:0000313" key="2">
    <source>
        <dbReference type="Proteomes" id="UP000054321"/>
    </source>
</evidence>
<dbReference type="Proteomes" id="UP000054321">
    <property type="component" value="Unassembled WGS sequence"/>
</dbReference>
<reference evidence="2" key="2">
    <citation type="submission" date="2015-01" db="EMBL/GenBank/DDBJ databases">
        <title>Evolutionary Origins and Diversification of the Mycorrhizal Mutualists.</title>
        <authorList>
            <consortium name="DOE Joint Genome Institute"/>
            <consortium name="Mycorrhizal Genomics Consortium"/>
            <person name="Kohler A."/>
            <person name="Kuo A."/>
            <person name="Nagy L.G."/>
            <person name="Floudas D."/>
            <person name="Copeland A."/>
            <person name="Barry K.W."/>
            <person name="Cichocki N."/>
            <person name="Veneault-Fourrey C."/>
            <person name="LaButti K."/>
            <person name="Lindquist E.A."/>
            <person name="Lipzen A."/>
            <person name="Lundell T."/>
            <person name="Morin E."/>
            <person name="Murat C."/>
            <person name="Riley R."/>
            <person name="Ohm R."/>
            <person name="Sun H."/>
            <person name="Tunlid A."/>
            <person name="Henrissat B."/>
            <person name="Grigoriev I.V."/>
            <person name="Hibbett D.S."/>
            <person name="Martin F."/>
        </authorList>
    </citation>
    <scope>NUCLEOTIDE SEQUENCE [LARGE SCALE GENOMIC DNA]</scope>
    <source>
        <strain evidence="2">Zn</strain>
    </source>
</reference>
<dbReference type="AlphaFoldDB" id="A0A0C3GVM7"/>
<dbReference type="InParanoid" id="A0A0C3GVM7"/>
<accession>A0A0C3GVM7</accession>
<dbReference type="HOGENOM" id="CLU_2831817_0_0_1"/>
<reference evidence="1 2" key="1">
    <citation type="submission" date="2014-04" db="EMBL/GenBank/DDBJ databases">
        <authorList>
            <consortium name="DOE Joint Genome Institute"/>
            <person name="Kuo A."/>
            <person name="Martino E."/>
            <person name="Perotto S."/>
            <person name="Kohler A."/>
            <person name="Nagy L.G."/>
            <person name="Floudas D."/>
            <person name="Copeland A."/>
            <person name="Barry K.W."/>
            <person name="Cichocki N."/>
            <person name="Veneault-Fourrey C."/>
            <person name="LaButti K."/>
            <person name="Lindquist E.A."/>
            <person name="Lipzen A."/>
            <person name="Lundell T."/>
            <person name="Morin E."/>
            <person name="Murat C."/>
            <person name="Sun H."/>
            <person name="Tunlid A."/>
            <person name="Henrissat B."/>
            <person name="Grigoriev I.V."/>
            <person name="Hibbett D.S."/>
            <person name="Martin F."/>
            <person name="Nordberg H.P."/>
            <person name="Cantor M.N."/>
            <person name="Hua S.X."/>
        </authorList>
    </citation>
    <scope>NUCLEOTIDE SEQUENCE [LARGE SCALE GENOMIC DNA]</scope>
    <source>
        <strain evidence="1 2">Zn</strain>
    </source>
</reference>
<protein>
    <submittedName>
        <fullName evidence="1">Uncharacterized protein</fullName>
    </submittedName>
</protein>
<evidence type="ECO:0000313" key="1">
    <source>
        <dbReference type="EMBL" id="KIM95339.1"/>
    </source>
</evidence>
<name>A0A0C3GVM7_OIDMZ</name>
<sequence>MAPLSRFTESSLRLHVQNHHRVSDYSGKDLSWMDQTNVYTLSLEHLGRINPKECKICDNTGHATLE</sequence>
<keyword evidence="2" id="KW-1185">Reference proteome</keyword>
<proteinExistence type="predicted"/>
<gene>
    <name evidence="1" type="ORF">OIDMADRAFT_21125</name>
</gene>